<dbReference type="PANTHER" id="PTHR45974:SF272">
    <property type="entry name" value="LEUCINE RICH REPEAT FAMILY PROTEIN, EXPRESSED"/>
    <property type="match status" value="1"/>
</dbReference>
<dbReference type="FunFam" id="1.10.510.10:FF:000358">
    <property type="entry name" value="Putative leucine-rich repeat receptor-like serine/threonine-protein kinase"/>
    <property type="match status" value="1"/>
</dbReference>
<dbReference type="PROSITE" id="PS00108">
    <property type="entry name" value="PROTEIN_KINASE_ST"/>
    <property type="match status" value="1"/>
</dbReference>
<dbReference type="InterPro" id="IPR032675">
    <property type="entry name" value="LRR_dom_sf"/>
</dbReference>
<comment type="function">
    <text evidence="23">Receptor kinase that detects X.oryzae pv. oryzae protein Ax21 to promote innate immunity. Following X.oryzae pv. oryzae protein Ax21 detection, undergoes cleavage, releasing the processed protein kinase Xa21 chain.</text>
</comment>
<evidence type="ECO:0000256" key="1">
    <source>
        <dbReference type="ARBA" id="ARBA00004162"/>
    </source>
</evidence>
<dbReference type="FunFam" id="3.80.10.10:FF:000129">
    <property type="entry name" value="Leucine-rich repeat receptor-like kinase"/>
    <property type="match status" value="1"/>
</dbReference>
<dbReference type="EMBL" id="CP136895">
    <property type="protein sequence ID" value="WOL10766.1"/>
    <property type="molecule type" value="Genomic_DNA"/>
</dbReference>
<dbReference type="EC" id="2.7.11.1" evidence="5"/>
<evidence type="ECO:0000256" key="15">
    <source>
        <dbReference type="ARBA" id="ARBA00022777"/>
    </source>
</evidence>
<comment type="catalytic activity">
    <reaction evidence="21">
        <text>L-threonyl-[protein] + ATP = O-phospho-L-threonyl-[protein] + ADP + H(+)</text>
        <dbReference type="Rhea" id="RHEA:46608"/>
        <dbReference type="Rhea" id="RHEA-COMP:11060"/>
        <dbReference type="Rhea" id="RHEA-COMP:11605"/>
        <dbReference type="ChEBI" id="CHEBI:15378"/>
        <dbReference type="ChEBI" id="CHEBI:30013"/>
        <dbReference type="ChEBI" id="CHEBI:30616"/>
        <dbReference type="ChEBI" id="CHEBI:61977"/>
        <dbReference type="ChEBI" id="CHEBI:456216"/>
        <dbReference type="EC" id="2.7.11.1"/>
    </reaction>
</comment>
<keyword evidence="19 28" id="KW-0675">Receptor</keyword>
<evidence type="ECO:0000256" key="9">
    <source>
        <dbReference type="ARBA" id="ARBA00022614"/>
    </source>
</evidence>
<dbReference type="InterPro" id="IPR008271">
    <property type="entry name" value="Ser/Thr_kinase_AS"/>
</dbReference>
<gene>
    <name evidence="28" type="ORF">Cni_G19525</name>
</gene>
<evidence type="ECO:0000256" key="12">
    <source>
        <dbReference type="ARBA" id="ARBA00022729"/>
    </source>
</evidence>
<evidence type="ECO:0000256" key="21">
    <source>
        <dbReference type="ARBA" id="ARBA00047899"/>
    </source>
</evidence>
<reference evidence="28 29" key="1">
    <citation type="submission" date="2023-10" db="EMBL/GenBank/DDBJ databases">
        <title>Chromosome-scale genome assembly provides insights into flower coloration mechanisms of Canna indica.</title>
        <authorList>
            <person name="Li C."/>
        </authorList>
    </citation>
    <scope>NUCLEOTIDE SEQUENCE [LARGE SCALE GENOMIC DNA]</scope>
    <source>
        <tissue evidence="28">Flower</tissue>
    </source>
</reference>
<keyword evidence="17" id="KW-1133">Transmembrane helix</keyword>
<sequence>MKSFQKMDLLIERVPNPVRLLQAIIILACLVAPTHQSSPVSPALLNSTSPTAGDAVALLSFKSLLSDPNLNLSSWSNQTAGDVCNWYGVMCSDAQRVTALKLDSLGLAGRISPSIADLTSLQFLNLAGNQFNESIPHELGNLLQLRYLNLSYNALSGGIPDTLSQCSKLEIISMDNNKLEGRLPVSLARCSKLQVICLTGNLFIGKIPEEFGLLSELSLLHLNNNNLSGAIPATLGTSSSQLTRIMLSNNSLTGEIPDSIGNLSFLTQLVLHTNHLEGGIPPSLGKCLNLIEVDLRNNNLEGEIPQSLGYLTNLTYLDLSFNQLAGVIPSSLYNLSLLSILNLGMNQLTGTILPDIGHNLPRLEYLNVQNNSLEGLIPASLANALELQSLDLSSNNFSGVIPANLGRLNNLNFLNLEGNRLKARDAKDWSFLDSLSNCTNLKTLHLSDNDLAGEFPASVLNLSSQLKWLSLAGLQLSGEIPLEIRKLHGLEQLDLSHNNLTGKIPSTIGFLRNLTRLYLFGNKLSGPIPDSLANLNKLEVLHLGDNHLQGSIPSNFMGFKLLNELNVSYNQLNGTISREVLSISSLSKVFDLSHNFFYGPIPRDIEKLNLLVLLDVSENKLSGEIPIGLSSCQTLNELYMEGNSFEGSIPSQLSNLKSLQRFDISQNELSGQIPEFFTSMTSLQYLNLSFNDFDGPVPEEGAFANTSEVFLNGNPKLCGGSPALRLPSCSIHSSKSSGSLRIVSLAICSLAFCLIAMSTIIVLRKKVSSQRLSVTSSSRDQFLKVSYAELHKATNGFSSANLIGTGSFSSVYKGTLDGYQKCVAVKVLNLGQTGALKSYVAECEVLRSIRHRNLVKILTCCSTIDHSGNDFKALVFEFVPNRSLEDWLHLKMHSGIDMKHLSLAQRLDIAIDVASALEYLHHRHGQTAIVHCDVKPSNILLSNDMCAQLGDFGLSKFLGRSMFAANGYPSYSIALKGSIGYIPPEYGIGGDVSTTGDVYSYGILLLEMVTGKRPTDEMFDDSQSLRSFVEKAFLDRITEVVVPAMLSTTEDGGQRRRTLRCLTSMIEIGLMCSKEAPHARMDMKSIHGKMVAIRNAYHEFGNGGICDGV</sequence>
<keyword evidence="15 28" id="KW-0418">Kinase</keyword>
<evidence type="ECO:0000256" key="18">
    <source>
        <dbReference type="ARBA" id="ARBA00023136"/>
    </source>
</evidence>
<feature type="domain" description="Protein kinase" evidence="27">
    <location>
        <begin position="797"/>
        <end position="1101"/>
    </location>
</feature>
<evidence type="ECO:0000256" key="16">
    <source>
        <dbReference type="ARBA" id="ARBA00022840"/>
    </source>
</evidence>
<evidence type="ECO:0000256" key="25">
    <source>
        <dbReference type="ARBA" id="ARBA00072040"/>
    </source>
</evidence>
<dbReference type="Gene3D" id="3.30.200.20">
    <property type="entry name" value="Phosphorylase Kinase, domain 1"/>
    <property type="match status" value="1"/>
</dbReference>
<dbReference type="SUPFAM" id="SSF56112">
    <property type="entry name" value="Protein kinase-like (PK-like)"/>
    <property type="match status" value="1"/>
</dbReference>
<dbReference type="PRINTS" id="PR00019">
    <property type="entry name" value="LEURICHRPT"/>
</dbReference>
<evidence type="ECO:0000256" key="23">
    <source>
        <dbReference type="ARBA" id="ARBA00054320"/>
    </source>
</evidence>
<keyword evidence="10" id="KW-0808">Transferase</keyword>
<comment type="similarity">
    <text evidence="4">Belongs to the protein kinase superfamily. Ser/Thr protein kinase family.</text>
</comment>
<evidence type="ECO:0000256" key="26">
    <source>
        <dbReference type="PROSITE-ProRule" id="PRU10141"/>
    </source>
</evidence>
<evidence type="ECO:0000256" key="13">
    <source>
        <dbReference type="ARBA" id="ARBA00022737"/>
    </source>
</evidence>
<dbReference type="SMART" id="SM00365">
    <property type="entry name" value="LRR_SD22"/>
    <property type="match status" value="5"/>
</dbReference>
<keyword evidence="29" id="KW-1185">Reference proteome</keyword>
<evidence type="ECO:0000256" key="17">
    <source>
        <dbReference type="ARBA" id="ARBA00022989"/>
    </source>
</evidence>
<evidence type="ECO:0000256" key="10">
    <source>
        <dbReference type="ARBA" id="ARBA00022679"/>
    </source>
</evidence>
<keyword evidence="18" id="KW-0472">Membrane</keyword>
<dbReference type="Gene3D" id="1.10.510.10">
    <property type="entry name" value="Transferase(Phosphotransferase) domain 1"/>
    <property type="match status" value="1"/>
</dbReference>
<dbReference type="Pfam" id="PF00560">
    <property type="entry name" value="LRR_1"/>
    <property type="match status" value="5"/>
</dbReference>
<dbReference type="FunFam" id="3.80.10.10:FF:000288">
    <property type="entry name" value="LRR receptor-like serine/threonine-protein kinase EFR"/>
    <property type="match status" value="1"/>
</dbReference>
<evidence type="ECO:0000256" key="20">
    <source>
        <dbReference type="ARBA" id="ARBA00023180"/>
    </source>
</evidence>
<dbReference type="InterPro" id="IPR000719">
    <property type="entry name" value="Prot_kinase_dom"/>
</dbReference>
<dbReference type="GO" id="GO:0005886">
    <property type="term" value="C:plasma membrane"/>
    <property type="evidence" value="ECO:0007669"/>
    <property type="project" value="UniProtKB-SubCell"/>
</dbReference>
<dbReference type="GO" id="GO:0005524">
    <property type="term" value="F:ATP binding"/>
    <property type="evidence" value="ECO:0007669"/>
    <property type="project" value="UniProtKB-UniRule"/>
</dbReference>
<evidence type="ECO:0000313" key="29">
    <source>
        <dbReference type="Proteomes" id="UP001327560"/>
    </source>
</evidence>
<dbReference type="Pfam" id="PF00069">
    <property type="entry name" value="Pkinase"/>
    <property type="match status" value="1"/>
</dbReference>
<dbReference type="Pfam" id="PF08263">
    <property type="entry name" value="LRRNT_2"/>
    <property type="match status" value="1"/>
</dbReference>
<evidence type="ECO:0000256" key="4">
    <source>
        <dbReference type="ARBA" id="ARBA00008684"/>
    </source>
</evidence>
<keyword evidence="14 26" id="KW-0547">Nucleotide-binding</keyword>
<proteinExistence type="inferred from homology"/>
<organism evidence="28 29">
    <name type="scientific">Canna indica</name>
    <name type="common">Indian-shot</name>
    <dbReference type="NCBI Taxonomy" id="4628"/>
    <lineage>
        <taxon>Eukaryota</taxon>
        <taxon>Viridiplantae</taxon>
        <taxon>Streptophyta</taxon>
        <taxon>Embryophyta</taxon>
        <taxon>Tracheophyta</taxon>
        <taxon>Spermatophyta</taxon>
        <taxon>Magnoliopsida</taxon>
        <taxon>Liliopsida</taxon>
        <taxon>Zingiberales</taxon>
        <taxon>Cannaceae</taxon>
        <taxon>Canna</taxon>
    </lineage>
</organism>
<feature type="binding site" evidence="26">
    <location>
        <position position="826"/>
    </location>
    <ligand>
        <name>ATP</name>
        <dbReference type="ChEBI" id="CHEBI:30616"/>
    </ligand>
</feature>
<dbReference type="InterPro" id="IPR003591">
    <property type="entry name" value="Leu-rich_rpt_typical-subtyp"/>
</dbReference>
<protein>
    <recommendedName>
        <fullName evidence="25">Receptor kinase-like protein Xa21</fullName>
        <ecNumber evidence="5">2.7.11.1</ecNumber>
    </recommendedName>
</protein>
<name>A0AAQ3KRK1_9LILI</name>
<keyword evidence="11" id="KW-0812">Transmembrane</keyword>
<dbReference type="GO" id="GO:0004674">
    <property type="term" value="F:protein serine/threonine kinase activity"/>
    <property type="evidence" value="ECO:0007669"/>
    <property type="project" value="UniProtKB-KW"/>
</dbReference>
<keyword evidence="7" id="KW-0723">Serine/threonine-protein kinase</keyword>
<dbReference type="Pfam" id="PF23598">
    <property type="entry name" value="LRR_14"/>
    <property type="match status" value="1"/>
</dbReference>
<dbReference type="AlphaFoldDB" id="A0AAQ3KRK1"/>
<keyword evidence="13" id="KW-0677">Repeat</keyword>
<evidence type="ECO:0000256" key="24">
    <source>
        <dbReference type="ARBA" id="ARBA00056628"/>
    </source>
</evidence>
<evidence type="ECO:0000256" key="3">
    <source>
        <dbReference type="ARBA" id="ARBA00004479"/>
    </source>
</evidence>
<dbReference type="FunFam" id="3.30.200.20:FF:000432">
    <property type="entry name" value="LRR receptor-like serine/threonine-protein kinase EFR"/>
    <property type="match status" value="1"/>
</dbReference>
<keyword evidence="6" id="KW-1003">Cell membrane</keyword>
<dbReference type="InterPro" id="IPR017441">
    <property type="entry name" value="Protein_kinase_ATP_BS"/>
</dbReference>
<dbReference type="InterPro" id="IPR011009">
    <property type="entry name" value="Kinase-like_dom_sf"/>
</dbReference>
<accession>A0AAQ3KRK1</accession>
<keyword evidence="16 26" id="KW-0067">ATP-binding</keyword>
<evidence type="ECO:0000256" key="19">
    <source>
        <dbReference type="ARBA" id="ARBA00023170"/>
    </source>
</evidence>
<evidence type="ECO:0000259" key="27">
    <source>
        <dbReference type="PROSITE" id="PS50011"/>
    </source>
</evidence>
<comment type="catalytic activity">
    <reaction evidence="22">
        <text>L-seryl-[protein] + ATP = O-phospho-L-seryl-[protein] + ADP + H(+)</text>
        <dbReference type="Rhea" id="RHEA:17989"/>
        <dbReference type="Rhea" id="RHEA-COMP:9863"/>
        <dbReference type="Rhea" id="RHEA-COMP:11604"/>
        <dbReference type="ChEBI" id="CHEBI:15378"/>
        <dbReference type="ChEBI" id="CHEBI:29999"/>
        <dbReference type="ChEBI" id="CHEBI:30616"/>
        <dbReference type="ChEBI" id="CHEBI:83421"/>
        <dbReference type="ChEBI" id="CHEBI:456216"/>
        <dbReference type="EC" id="2.7.11.1"/>
    </reaction>
</comment>
<dbReference type="Proteomes" id="UP001327560">
    <property type="component" value="Chromosome 6"/>
</dbReference>
<keyword evidence="12" id="KW-0732">Signal</keyword>
<evidence type="ECO:0000256" key="7">
    <source>
        <dbReference type="ARBA" id="ARBA00022527"/>
    </source>
</evidence>
<evidence type="ECO:0000256" key="14">
    <source>
        <dbReference type="ARBA" id="ARBA00022741"/>
    </source>
</evidence>
<dbReference type="PANTHER" id="PTHR45974">
    <property type="entry name" value="RECEPTOR-LIKE PROTEIN 55"/>
    <property type="match status" value="1"/>
</dbReference>
<dbReference type="InterPro" id="IPR013210">
    <property type="entry name" value="LRR_N_plant-typ"/>
</dbReference>
<dbReference type="SUPFAM" id="SSF52058">
    <property type="entry name" value="L domain-like"/>
    <property type="match status" value="1"/>
</dbReference>
<keyword evidence="20" id="KW-0325">Glycoprotein</keyword>
<dbReference type="GO" id="GO:0005789">
    <property type="term" value="C:endoplasmic reticulum membrane"/>
    <property type="evidence" value="ECO:0007669"/>
    <property type="project" value="UniProtKB-SubCell"/>
</dbReference>
<evidence type="ECO:0000313" key="28">
    <source>
        <dbReference type="EMBL" id="WOL10766.1"/>
    </source>
</evidence>
<dbReference type="SMART" id="SM00369">
    <property type="entry name" value="LRR_TYP"/>
    <property type="match status" value="12"/>
</dbReference>
<dbReference type="FunFam" id="3.80.10.10:FF:000095">
    <property type="entry name" value="LRR receptor-like serine/threonine-protein kinase GSO1"/>
    <property type="match status" value="1"/>
</dbReference>
<evidence type="ECO:0000256" key="6">
    <source>
        <dbReference type="ARBA" id="ARBA00022475"/>
    </source>
</evidence>
<evidence type="ECO:0000256" key="5">
    <source>
        <dbReference type="ARBA" id="ARBA00012513"/>
    </source>
</evidence>
<dbReference type="Gene3D" id="3.80.10.10">
    <property type="entry name" value="Ribonuclease Inhibitor"/>
    <property type="match status" value="3"/>
</dbReference>
<keyword evidence="8" id="KW-0597">Phosphoprotein</keyword>
<evidence type="ECO:0000256" key="8">
    <source>
        <dbReference type="ARBA" id="ARBA00022553"/>
    </source>
</evidence>
<dbReference type="InterPro" id="IPR001611">
    <property type="entry name" value="Leu-rich_rpt"/>
</dbReference>
<dbReference type="SMART" id="SM00220">
    <property type="entry name" value="S_TKc"/>
    <property type="match status" value="1"/>
</dbReference>
<dbReference type="PROSITE" id="PS50011">
    <property type="entry name" value="PROTEIN_KINASE_DOM"/>
    <property type="match status" value="1"/>
</dbReference>
<dbReference type="PROSITE" id="PS00107">
    <property type="entry name" value="PROTEIN_KINASE_ATP"/>
    <property type="match status" value="1"/>
</dbReference>
<evidence type="ECO:0000256" key="22">
    <source>
        <dbReference type="ARBA" id="ARBA00048679"/>
    </source>
</evidence>
<dbReference type="Pfam" id="PF13855">
    <property type="entry name" value="LRR_8"/>
    <property type="match status" value="2"/>
</dbReference>
<comment type="subcellular location">
    <subcellularLocation>
        <location evidence="1">Cell membrane</location>
        <topology evidence="1">Single-pass membrane protein</topology>
    </subcellularLocation>
    <subcellularLocation>
        <location evidence="2">Endoplasmic reticulum membrane</location>
        <topology evidence="2">Single-pass membrane protein</topology>
    </subcellularLocation>
    <subcellularLocation>
        <location evidence="3">Membrane</location>
        <topology evidence="3">Single-pass type I membrane protein</topology>
    </subcellularLocation>
</comment>
<dbReference type="SUPFAM" id="SSF52047">
    <property type="entry name" value="RNI-like"/>
    <property type="match status" value="1"/>
</dbReference>
<comment type="function">
    <text evidence="24">The processed protein kinase Xa21 chain released by protein cleavage after X.oryzae pv. oryzae protein Ax21 detection translocates into the nucleus where it can bind and regulate WRKY62, a transcription factor. Confers resistance to the bacterial pathogen X.oryzae pv. oryzae (Xoo).</text>
</comment>
<evidence type="ECO:0000256" key="2">
    <source>
        <dbReference type="ARBA" id="ARBA00004389"/>
    </source>
</evidence>
<keyword evidence="9" id="KW-0433">Leucine-rich repeat</keyword>
<evidence type="ECO:0000256" key="11">
    <source>
        <dbReference type="ARBA" id="ARBA00022692"/>
    </source>
</evidence>
<dbReference type="InterPro" id="IPR055414">
    <property type="entry name" value="LRR_R13L4/SHOC2-like"/>
</dbReference>